<evidence type="ECO:0000256" key="1">
    <source>
        <dbReference type="ARBA" id="ARBA00001974"/>
    </source>
</evidence>
<evidence type="ECO:0000313" key="8">
    <source>
        <dbReference type="Proteomes" id="UP000018458"/>
    </source>
</evidence>
<name>E8LKS3_SUCHY</name>
<dbReference type="GO" id="GO:0016491">
    <property type="term" value="F:oxidoreductase activity"/>
    <property type="evidence" value="ECO:0007669"/>
    <property type="project" value="InterPro"/>
</dbReference>
<dbReference type="EMBL" id="AEVO01000072">
    <property type="protein sequence ID" value="EFY06876.1"/>
    <property type="molecule type" value="Genomic_DNA"/>
</dbReference>
<dbReference type="InterPro" id="IPR001763">
    <property type="entry name" value="Rhodanese-like_dom"/>
</dbReference>
<dbReference type="PANTHER" id="PTHR43429">
    <property type="entry name" value="PYRIDINE NUCLEOTIDE-DISULFIDE OXIDOREDUCTASE DOMAIN-CONTAINING"/>
    <property type="match status" value="1"/>
</dbReference>
<dbReference type="Pfam" id="PF00581">
    <property type="entry name" value="Rhodanese"/>
    <property type="match status" value="1"/>
</dbReference>
<dbReference type="InterPro" id="IPR050260">
    <property type="entry name" value="FAD-bd_OxRdtase"/>
</dbReference>
<dbReference type="Gene3D" id="3.50.50.60">
    <property type="entry name" value="FAD/NAD(P)-binding domain"/>
    <property type="match status" value="2"/>
</dbReference>
<evidence type="ECO:0000259" key="6">
    <source>
        <dbReference type="PROSITE" id="PS50206"/>
    </source>
</evidence>
<feature type="domain" description="Rhodanese" evidence="6">
    <location>
        <begin position="464"/>
        <end position="544"/>
    </location>
</feature>
<gene>
    <name evidence="7" type="ORF">HMPREF9444_01321</name>
</gene>
<accession>E8LKS3</accession>
<protein>
    <submittedName>
        <fullName evidence="7">Pyridine nucleotide-disulfide oxidoreductase</fullName>
    </submittedName>
</protein>
<dbReference type="InterPro" id="IPR036873">
    <property type="entry name" value="Rhodanese-like_dom_sf"/>
</dbReference>
<organism evidence="7 8">
    <name type="scientific">Succinatimonas hippei (strain DSM 22608 / JCM 16073 / KCTC 15190 / YIT 12066)</name>
    <dbReference type="NCBI Taxonomy" id="762983"/>
    <lineage>
        <taxon>Bacteria</taxon>
        <taxon>Pseudomonadati</taxon>
        <taxon>Pseudomonadota</taxon>
        <taxon>Gammaproteobacteria</taxon>
        <taxon>Aeromonadales</taxon>
        <taxon>Succinivibrionaceae</taxon>
        <taxon>Succinatimonas</taxon>
    </lineage>
</organism>
<evidence type="ECO:0000256" key="3">
    <source>
        <dbReference type="ARBA" id="ARBA00009130"/>
    </source>
</evidence>
<dbReference type="Pfam" id="PF07992">
    <property type="entry name" value="Pyr_redox_2"/>
    <property type="match status" value="1"/>
</dbReference>
<keyword evidence="5" id="KW-0274">FAD</keyword>
<proteinExistence type="inferred from homology"/>
<dbReference type="PANTHER" id="PTHR43429:SF3">
    <property type="entry name" value="NITRITE REDUCTASE [NAD(P)H]"/>
    <property type="match status" value="1"/>
</dbReference>
<dbReference type="Gene3D" id="3.40.250.10">
    <property type="entry name" value="Rhodanese-like domain"/>
    <property type="match status" value="1"/>
</dbReference>
<dbReference type="InterPro" id="IPR023753">
    <property type="entry name" value="FAD/NAD-binding_dom"/>
</dbReference>
<dbReference type="PRINTS" id="PR00368">
    <property type="entry name" value="FADPNR"/>
</dbReference>
<dbReference type="SMART" id="SM00450">
    <property type="entry name" value="RHOD"/>
    <property type="match status" value="1"/>
</dbReference>
<dbReference type="PRINTS" id="PR00411">
    <property type="entry name" value="PNDRDTASEI"/>
</dbReference>
<dbReference type="Proteomes" id="UP000018458">
    <property type="component" value="Unassembled WGS sequence"/>
</dbReference>
<evidence type="ECO:0000256" key="2">
    <source>
        <dbReference type="ARBA" id="ARBA00006442"/>
    </source>
</evidence>
<sequence length="549" mass="60034">MQILIVGGVAGGAACAARLRRLDENAKITIIEKGPYVSFANCGLPYFLSDVIADRDNLFVADKKLFEKRFNINVLDNTTVTSINRNNKYVNLQDKEKTFTLNYDVLILSPGSNAIVPPFASGIDGVFTLRTVPDVDAIKARIKSRNAKKVLVVGGGFIGLECAENLNHIGIEVTLAEGAPQVLPPFDFEMAQFVHQELKAHGVRLKLNSPITGISHDGDILKAEFKDGTFLFDAIILAIGGRPNSVLAKEAGLSLNDREFIKVNDFMQTSDPNIYALGDAVEINDPLLGGKTSIALAGPANKQARVLCSHLAKNRLNKDLQVFPYKGAMGASIVKVFGIEAASVGLNERSLKGKVDCDAVWLHPNQHAGYYPNAAQCHLKVIYDKKSFKLLGAQAVGSEAAKRIEIMSAYLSKNGSIDDLAYHEQVYAPPFSSARDGINYAGCILENIRDGLVKTARFDELNTRFKDAIFIDVRTPDEFKQRHIPGFINLPLDSLRQNLNTLNKDKEIVITCAVGIRGYNACRILNAYGFKTYNLSGGVLTYFTANFKA</sequence>
<keyword evidence="4" id="KW-0285">Flavoprotein</keyword>
<dbReference type="PROSITE" id="PS50206">
    <property type="entry name" value="RHODANESE_3"/>
    <property type="match status" value="1"/>
</dbReference>
<keyword evidence="8" id="KW-1185">Reference proteome</keyword>
<comment type="cofactor">
    <cofactor evidence="1">
        <name>FAD</name>
        <dbReference type="ChEBI" id="CHEBI:57692"/>
    </cofactor>
</comment>
<dbReference type="SUPFAM" id="SSF52821">
    <property type="entry name" value="Rhodanese/Cell cycle control phosphatase"/>
    <property type="match status" value="1"/>
</dbReference>
<evidence type="ECO:0000256" key="4">
    <source>
        <dbReference type="ARBA" id="ARBA00022630"/>
    </source>
</evidence>
<dbReference type="InterPro" id="IPR004099">
    <property type="entry name" value="Pyr_nucl-diS_OxRdtase_dimer"/>
</dbReference>
<dbReference type="OrthoDB" id="9800167at2"/>
<evidence type="ECO:0000313" key="7">
    <source>
        <dbReference type="EMBL" id="EFY06876.1"/>
    </source>
</evidence>
<dbReference type="InterPro" id="IPR036188">
    <property type="entry name" value="FAD/NAD-bd_sf"/>
</dbReference>
<reference evidence="7 8" key="1">
    <citation type="submission" date="2011-01" db="EMBL/GenBank/DDBJ databases">
        <authorList>
            <person name="Weinstock G."/>
            <person name="Sodergren E."/>
            <person name="Clifton S."/>
            <person name="Fulton L."/>
            <person name="Fulton B."/>
            <person name="Courtney L."/>
            <person name="Fronick C."/>
            <person name="Harrison M."/>
            <person name="Strong C."/>
            <person name="Farmer C."/>
            <person name="Delahaunty K."/>
            <person name="Markovic C."/>
            <person name="Hall O."/>
            <person name="Minx P."/>
            <person name="Tomlinson C."/>
            <person name="Mitreva M."/>
            <person name="Hou S."/>
            <person name="Chen J."/>
            <person name="Wollam A."/>
            <person name="Pepin K.H."/>
            <person name="Johnson M."/>
            <person name="Bhonagiri V."/>
            <person name="Zhang X."/>
            <person name="Suruliraj S."/>
            <person name="Warren W."/>
            <person name="Chinwalla A."/>
            <person name="Mardis E.R."/>
            <person name="Wilson R.K."/>
        </authorList>
    </citation>
    <scope>NUCLEOTIDE SEQUENCE [LARGE SCALE GENOMIC DNA]</scope>
    <source>
        <strain evidence="8">DSM 22608 / JCM 16073 / KCTC 15190 / YIT 12066</strain>
    </source>
</reference>
<dbReference type="eggNOG" id="COG0607">
    <property type="taxonomic scope" value="Bacteria"/>
</dbReference>
<comment type="caution">
    <text evidence="7">The sequence shown here is derived from an EMBL/GenBank/DDBJ whole genome shotgun (WGS) entry which is preliminary data.</text>
</comment>
<dbReference type="AlphaFoldDB" id="E8LKS3"/>
<dbReference type="HOGENOM" id="CLU_003291_1_2_6"/>
<dbReference type="Pfam" id="PF02852">
    <property type="entry name" value="Pyr_redox_dim"/>
    <property type="match status" value="1"/>
</dbReference>
<dbReference type="RefSeq" id="WP_009143511.1">
    <property type="nucleotide sequence ID" value="NZ_GL831006.1"/>
</dbReference>
<dbReference type="SUPFAM" id="SSF51905">
    <property type="entry name" value="FAD/NAD(P)-binding domain"/>
    <property type="match status" value="2"/>
</dbReference>
<comment type="similarity">
    <text evidence="2">Belongs to the FAD-dependent oxidoreductase family.</text>
</comment>
<dbReference type="STRING" id="762983.HMPREF9444_01321"/>
<evidence type="ECO:0000256" key="5">
    <source>
        <dbReference type="ARBA" id="ARBA00022827"/>
    </source>
</evidence>
<dbReference type="SUPFAM" id="SSF55424">
    <property type="entry name" value="FAD/NAD-linked reductases, dimerisation (C-terminal) domain"/>
    <property type="match status" value="1"/>
</dbReference>
<dbReference type="InterPro" id="IPR016156">
    <property type="entry name" value="FAD/NAD-linked_Rdtase_dimer_sf"/>
</dbReference>
<comment type="similarity">
    <text evidence="3">Belongs to the class-III pyridine nucleotide-disulfide oxidoreductase family.</text>
</comment>
<dbReference type="eggNOG" id="COG0446">
    <property type="taxonomic scope" value="Bacteria"/>
</dbReference>